<name>A0ABV4NBH3_9VIBR</name>
<comment type="caution">
    <text evidence="1">The sequence shown here is derived from an EMBL/GenBank/DDBJ whole genome shotgun (WGS) entry which is preliminary data.</text>
</comment>
<evidence type="ECO:0000313" key="2">
    <source>
        <dbReference type="Proteomes" id="UP001570417"/>
    </source>
</evidence>
<keyword evidence="2" id="KW-1185">Reference proteome</keyword>
<organism evidence="1 2">
    <name type="scientific">Vibrio gallaecicus</name>
    <dbReference type="NCBI Taxonomy" id="552386"/>
    <lineage>
        <taxon>Bacteria</taxon>
        <taxon>Pseudomonadati</taxon>
        <taxon>Pseudomonadota</taxon>
        <taxon>Gammaproteobacteria</taxon>
        <taxon>Vibrionales</taxon>
        <taxon>Vibrionaceae</taxon>
        <taxon>Vibrio</taxon>
    </lineage>
</organism>
<sequence length="73" mass="8376">MSENWKGWSGEVLIQSIERELVLSFTSDSYVHVTVNICVGEYDGPEPWKVEIELMATTSMMTAFYNDLSEFFS</sequence>
<dbReference type="EMBL" id="JBFRUW010000034">
    <property type="protein sequence ID" value="MFA0568696.1"/>
    <property type="molecule type" value="Genomic_DNA"/>
</dbReference>
<dbReference type="Pfam" id="PF19739">
    <property type="entry name" value="DUF6228"/>
    <property type="match status" value="1"/>
</dbReference>
<dbReference type="InterPro" id="IPR046196">
    <property type="entry name" value="DUF6228"/>
</dbReference>
<dbReference type="Proteomes" id="UP001570417">
    <property type="component" value="Unassembled WGS sequence"/>
</dbReference>
<protein>
    <submittedName>
        <fullName evidence="1">DUF6228 family protein</fullName>
    </submittedName>
</protein>
<reference evidence="1 2" key="1">
    <citation type="journal article" date="2024" name="ISME J.">
        <title>Tailless and filamentous prophages are predominant in marine Vibrio.</title>
        <authorList>
            <person name="Steensen K."/>
            <person name="Seneca J."/>
            <person name="Bartlau N."/>
            <person name="Yu X.A."/>
            <person name="Hussain F.A."/>
            <person name="Polz M.F."/>
        </authorList>
    </citation>
    <scope>NUCLEOTIDE SEQUENCE [LARGE SCALE GENOMIC DNA]</scope>
    <source>
        <strain evidence="1 2">10N.222.51.A1</strain>
    </source>
</reference>
<dbReference type="RefSeq" id="WP_372266068.1">
    <property type="nucleotide sequence ID" value="NZ_JBFRUW010000034.1"/>
</dbReference>
<gene>
    <name evidence="1" type="ORF">AB4566_10450</name>
</gene>
<proteinExistence type="predicted"/>
<evidence type="ECO:0000313" key="1">
    <source>
        <dbReference type="EMBL" id="MFA0568696.1"/>
    </source>
</evidence>
<accession>A0ABV4NBH3</accession>